<reference evidence="2 3" key="1">
    <citation type="journal article" date="2022" name="Nat. Ecol. Evol.">
        <title>A masculinizing supergene underlies an exaggerated male reproductive morph in a spider.</title>
        <authorList>
            <person name="Hendrickx F."/>
            <person name="De Corte Z."/>
            <person name="Sonet G."/>
            <person name="Van Belleghem S.M."/>
            <person name="Kostlbacher S."/>
            <person name="Vangestel C."/>
        </authorList>
    </citation>
    <scope>NUCLEOTIDE SEQUENCE [LARGE SCALE GENOMIC DNA]</scope>
    <source>
        <strain evidence="2">W744_W776</strain>
    </source>
</reference>
<feature type="transmembrane region" description="Helical" evidence="1">
    <location>
        <begin position="81"/>
        <end position="100"/>
    </location>
</feature>
<evidence type="ECO:0000256" key="1">
    <source>
        <dbReference type="SAM" id="Phobius"/>
    </source>
</evidence>
<evidence type="ECO:0000313" key="3">
    <source>
        <dbReference type="Proteomes" id="UP000827092"/>
    </source>
</evidence>
<dbReference type="EMBL" id="JAFNEN010000227">
    <property type="protein sequence ID" value="KAG8188889.1"/>
    <property type="molecule type" value="Genomic_DNA"/>
</dbReference>
<sequence length="172" mass="20083">MNSCEYSIFHSSARLYRSPTPAKTHLDFLTYIPTTYLRLPLPPFPLKPRVSNPTPVPQYNEKIRIFDIWKTVYLFDGGRCLLGGIHALFIILCSLSWFRFSFRFVLSFFSAVFDGEFASPPTRKEWARPRLDGRLVTSQVMGGEGWVTSRRKAGVSVFFFRIHVKRVFENWY</sequence>
<dbReference type="Proteomes" id="UP000827092">
    <property type="component" value="Unassembled WGS sequence"/>
</dbReference>
<protein>
    <recommendedName>
        <fullName evidence="4">Transmembrane protein</fullName>
    </recommendedName>
</protein>
<keyword evidence="1" id="KW-0812">Transmembrane</keyword>
<comment type="caution">
    <text evidence="2">The sequence shown here is derived from an EMBL/GenBank/DDBJ whole genome shotgun (WGS) entry which is preliminary data.</text>
</comment>
<name>A0AAV6UYZ8_9ARAC</name>
<gene>
    <name evidence="2" type="ORF">JTE90_014947</name>
</gene>
<accession>A0AAV6UYZ8</accession>
<keyword evidence="3" id="KW-1185">Reference proteome</keyword>
<evidence type="ECO:0008006" key="4">
    <source>
        <dbReference type="Google" id="ProtNLM"/>
    </source>
</evidence>
<proteinExistence type="predicted"/>
<dbReference type="AlphaFoldDB" id="A0AAV6UYZ8"/>
<keyword evidence="1" id="KW-0472">Membrane</keyword>
<organism evidence="2 3">
    <name type="scientific">Oedothorax gibbosus</name>
    <dbReference type="NCBI Taxonomy" id="931172"/>
    <lineage>
        <taxon>Eukaryota</taxon>
        <taxon>Metazoa</taxon>
        <taxon>Ecdysozoa</taxon>
        <taxon>Arthropoda</taxon>
        <taxon>Chelicerata</taxon>
        <taxon>Arachnida</taxon>
        <taxon>Araneae</taxon>
        <taxon>Araneomorphae</taxon>
        <taxon>Entelegynae</taxon>
        <taxon>Araneoidea</taxon>
        <taxon>Linyphiidae</taxon>
        <taxon>Erigoninae</taxon>
        <taxon>Oedothorax</taxon>
    </lineage>
</organism>
<evidence type="ECO:0000313" key="2">
    <source>
        <dbReference type="EMBL" id="KAG8188889.1"/>
    </source>
</evidence>
<keyword evidence="1" id="KW-1133">Transmembrane helix</keyword>